<evidence type="ECO:0000313" key="3">
    <source>
        <dbReference type="Proteomes" id="UP000324222"/>
    </source>
</evidence>
<dbReference type="Proteomes" id="UP000324222">
    <property type="component" value="Unassembled WGS sequence"/>
</dbReference>
<feature type="compositionally biased region" description="Low complexity" evidence="1">
    <location>
        <begin position="95"/>
        <end position="111"/>
    </location>
</feature>
<comment type="caution">
    <text evidence="2">The sequence shown here is derived from an EMBL/GenBank/DDBJ whole genome shotgun (WGS) entry which is preliminary data.</text>
</comment>
<organism evidence="2 3">
    <name type="scientific">Portunus trituberculatus</name>
    <name type="common">Swimming crab</name>
    <name type="synonym">Neptunus trituberculatus</name>
    <dbReference type="NCBI Taxonomy" id="210409"/>
    <lineage>
        <taxon>Eukaryota</taxon>
        <taxon>Metazoa</taxon>
        <taxon>Ecdysozoa</taxon>
        <taxon>Arthropoda</taxon>
        <taxon>Crustacea</taxon>
        <taxon>Multicrustacea</taxon>
        <taxon>Malacostraca</taxon>
        <taxon>Eumalacostraca</taxon>
        <taxon>Eucarida</taxon>
        <taxon>Decapoda</taxon>
        <taxon>Pleocyemata</taxon>
        <taxon>Brachyura</taxon>
        <taxon>Eubrachyura</taxon>
        <taxon>Portunoidea</taxon>
        <taxon>Portunidae</taxon>
        <taxon>Portuninae</taxon>
        <taxon>Portunus</taxon>
    </lineage>
</organism>
<dbReference type="EMBL" id="VSRR010000189">
    <property type="protein sequence ID" value="MPC11957.1"/>
    <property type="molecule type" value="Genomic_DNA"/>
</dbReference>
<evidence type="ECO:0000256" key="1">
    <source>
        <dbReference type="SAM" id="MobiDB-lite"/>
    </source>
</evidence>
<evidence type="ECO:0000313" key="2">
    <source>
        <dbReference type="EMBL" id="MPC11957.1"/>
    </source>
</evidence>
<name>A0A5B7CQ74_PORTR</name>
<protein>
    <submittedName>
        <fullName evidence="2">Uncharacterized protein</fullName>
    </submittedName>
</protein>
<gene>
    <name evidence="2" type="ORF">E2C01_004634</name>
</gene>
<keyword evidence="3" id="KW-1185">Reference proteome</keyword>
<feature type="region of interest" description="Disordered" evidence="1">
    <location>
        <begin position="30"/>
        <end position="111"/>
    </location>
</feature>
<reference evidence="2 3" key="1">
    <citation type="submission" date="2019-05" db="EMBL/GenBank/DDBJ databases">
        <title>Another draft genome of Portunus trituberculatus and its Hox gene families provides insights of decapod evolution.</title>
        <authorList>
            <person name="Jeong J.-H."/>
            <person name="Song I."/>
            <person name="Kim S."/>
            <person name="Choi T."/>
            <person name="Kim D."/>
            <person name="Ryu S."/>
            <person name="Kim W."/>
        </authorList>
    </citation>
    <scope>NUCLEOTIDE SEQUENCE [LARGE SCALE GENOMIC DNA]</scope>
    <source>
        <tissue evidence="2">Muscle</tissue>
    </source>
</reference>
<dbReference type="AlphaFoldDB" id="A0A5B7CQ74"/>
<proteinExistence type="predicted"/>
<accession>A0A5B7CQ74</accession>
<sequence>MTERDLEDLEFRATAAMCRLGQTCLRPSTPTTTMCTASPPAPHAAQGARSSQHKCSVNGGPADHTIPRETSTLPAKPQIYVRARPAHASPRSDSTKTTTRAVPPAPPATFTFTLLPGRYYSGT</sequence>